<accession>A0AAU9JF46</accession>
<comment type="caution">
    <text evidence="1">The sequence shown here is derived from an EMBL/GenBank/DDBJ whole genome shotgun (WGS) entry which is preliminary data.</text>
</comment>
<gene>
    <name evidence="1" type="ORF">BSTOLATCC_MIC32889</name>
</gene>
<keyword evidence="2" id="KW-1185">Reference proteome</keyword>
<evidence type="ECO:0000313" key="2">
    <source>
        <dbReference type="Proteomes" id="UP001162131"/>
    </source>
</evidence>
<dbReference type="AlphaFoldDB" id="A0AAU9JF46"/>
<protein>
    <submittedName>
        <fullName evidence="1">Uncharacterized protein</fullName>
    </submittedName>
</protein>
<name>A0AAU9JF46_9CILI</name>
<proteinExistence type="predicted"/>
<dbReference type="EMBL" id="CAJZBQ010000033">
    <property type="protein sequence ID" value="CAG9322984.1"/>
    <property type="molecule type" value="Genomic_DNA"/>
</dbReference>
<sequence length="349" mass="40561">MKNSHVNPPSLKMYSRAGKASLHLYSTLYTGDKKHPHIEKIESEPDINDVLKGIEEREQRFLEQQQSYKPKPSTAFIAVSRASLELLSSKNNQKLEPGHYTPSYELLSKHTPSPKLRKLSDFSTPKVIFSINPNIQRIPQSLSSKSITDKDTKASQLSINLSERTIIDRKSFKFENQLPRSSFVKRDSPPNENRFSYLPDSPLRKTVVDFSKMLERDPNNNKKSYKEIKYGFLSERLARRVELWPMSIVMNGKNQKEPEKIEKKPKEKIKFPKDPQSLVDYDKLIVEEHSREEEKDPEHQIDDIKTDLVEALKKNKNNPNVHIIGFEKAIGRVRSRQRRIDLSRNNTKN</sequence>
<dbReference type="Proteomes" id="UP001162131">
    <property type="component" value="Unassembled WGS sequence"/>
</dbReference>
<evidence type="ECO:0000313" key="1">
    <source>
        <dbReference type="EMBL" id="CAG9322984.1"/>
    </source>
</evidence>
<reference evidence="1" key="1">
    <citation type="submission" date="2021-09" db="EMBL/GenBank/DDBJ databases">
        <authorList>
            <consortium name="AG Swart"/>
            <person name="Singh M."/>
            <person name="Singh A."/>
            <person name="Seah K."/>
            <person name="Emmerich C."/>
        </authorList>
    </citation>
    <scope>NUCLEOTIDE SEQUENCE</scope>
    <source>
        <strain evidence="1">ATCC30299</strain>
    </source>
</reference>
<organism evidence="1 2">
    <name type="scientific">Blepharisma stoltei</name>
    <dbReference type="NCBI Taxonomy" id="1481888"/>
    <lineage>
        <taxon>Eukaryota</taxon>
        <taxon>Sar</taxon>
        <taxon>Alveolata</taxon>
        <taxon>Ciliophora</taxon>
        <taxon>Postciliodesmatophora</taxon>
        <taxon>Heterotrichea</taxon>
        <taxon>Heterotrichida</taxon>
        <taxon>Blepharismidae</taxon>
        <taxon>Blepharisma</taxon>
    </lineage>
</organism>